<name>A0A644VL89_9ZZZZ</name>
<gene>
    <name evidence="1" type="ORF">SDC9_38027</name>
</gene>
<evidence type="ECO:0000313" key="1">
    <source>
        <dbReference type="EMBL" id="MPL91940.1"/>
    </source>
</evidence>
<sequence length="64" mass="6622">MKKSRNLFKVCVVIVGMCFITGKGYAQECGPNCPACSGGSSGGIIAKNNMVVSVLINGLALEEI</sequence>
<dbReference type="AlphaFoldDB" id="A0A644VL89"/>
<reference evidence="1" key="1">
    <citation type="submission" date="2019-08" db="EMBL/GenBank/DDBJ databases">
        <authorList>
            <person name="Kucharzyk K."/>
            <person name="Murdoch R.W."/>
            <person name="Higgins S."/>
            <person name="Loffler F."/>
        </authorList>
    </citation>
    <scope>NUCLEOTIDE SEQUENCE</scope>
</reference>
<accession>A0A644VL89</accession>
<organism evidence="1">
    <name type="scientific">bioreactor metagenome</name>
    <dbReference type="NCBI Taxonomy" id="1076179"/>
    <lineage>
        <taxon>unclassified sequences</taxon>
        <taxon>metagenomes</taxon>
        <taxon>ecological metagenomes</taxon>
    </lineage>
</organism>
<comment type="caution">
    <text evidence="1">The sequence shown here is derived from an EMBL/GenBank/DDBJ whole genome shotgun (WGS) entry which is preliminary data.</text>
</comment>
<protein>
    <submittedName>
        <fullName evidence="1">Uncharacterized protein</fullName>
    </submittedName>
</protein>
<dbReference type="EMBL" id="VSSQ01000344">
    <property type="protein sequence ID" value="MPL91940.1"/>
    <property type="molecule type" value="Genomic_DNA"/>
</dbReference>
<proteinExistence type="predicted"/>